<protein>
    <recommendedName>
        <fullName evidence="5">Release factor glutamine methyltransferase</fullName>
        <shortName evidence="5">RF MTase</shortName>
        <ecNumber evidence="5">2.1.1.297</ecNumber>
    </recommendedName>
    <alternativeName>
        <fullName evidence="5">N5-glutamine methyltransferase PrmC</fullName>
    </alternativeName>
    <alternativeName>
        <fullName evidence="5">Protein-(glutamine-N5) MTase PrmC</fullName>
    </alternativeName>
    <alternativeName>
        <fullName evidence="5">Protein-glutamine N-methyltransferase PrmC</fullName>
    </alternativeName>
</protein>
<gene>
    <name evidence="5" type="primary">prmC</name>
    <name evidence="8" type="ORF">SAMN05421743_10766</name>
</gene>
<proteinExistence type="inferred from homology"/>
<dbReference type="InterPro" id="IPR007848">
    <property type="entry name" value="Small_mtfrase_dom"/>
</dbReference>
<feature type="domain" description="Release factor glutamine methyltransferase N-terminal" evidence="7">
    <location>
        <begin position="13"/>
        <end position="82"/>
    </location>
</feature>
<dbReference type="PANTHER" id="PTHR18895">
    <property type="entry name" value="HEMK METHYLTRANSFERASE"/>
    <property type="match status" value="1"/>
</dbReference>
<evidence type="ECO:0000256" key="5">
    <source>
        <dbReference type="HAMAP-Rule" id="MF_02126"/>
    </source>
</evidence>
<evidence type="ECO:0000256" key="3">
    <source>
        <dbReference type="ARBA" id="ARBA00022691"/>
    </source>
</evidence>
<evidence type="ECO:0000313" key="8">
    <source>
        <dbReference type="EMBL" id="SEA70038.1"/>
    </source>
</evidence>
<dbReference type="PROSITE" id="PS00092">
    <property type="entry name" value="N6_MTASE"/>
    <property type="match status" value="1"/>
</dbReference>
<keyword evidence="2 5" id="KW-0808">Transferase</keyword>
<evidence type="ECO:0000259" key="7">
    <source>
        <dbReference type="Pfam" id="PF17827"/>
    </source>
</evidence>
<dbReference type="NCBIfam" id="TIGR00536">
    <property type="entry name" value="hemK_fam"/>
    <property type="match status" value="1"/>
</dbReference>
<feature type="binding site" evidence="5">
    <location>
        <begin position="131"/>
        <end position="135"/>
    </location>
    <ligand>
        <name>S-adenosyl-L-methionine</name>
        <dbReference type="ChEBI" id="CHEBI:59789"/>
    </ligand>
</feature>
<dbReference type="GO" id="GO:0003676">
    <property type="term" value="F:nucleic acid binding"/>
    <property type="evidence" value="ECO:0007669"/>
    <property type="project" value="InterPro"/>
</dbReference>
<dbReference type="InterPro" id="IPR004556">
    <property type="entry name" value="HemK-like"/>
</dbReference>
<reference evidence="8 9" key="1">
    <citation type="submission" date="2016-10" db="EMBL/GenBank/DDBJ databases">
        <authorList>
            <person name="de Groot N.N."/>
        </authorList>
    </citation>
    <scope>NUCLEOTIDE SEQUENCE [LARGE SCALE GENOMIC DNA]</scope>
    <source>
        <strain evidence="8 9">CCM7597</strain>
    </source>
</reference>
<dbReference type="SUPFAM" id="SSF53335">
    <property type="entry name" value="S-adenosyl-L-methionine-dependent methyltransferases"/>
    <property type="match status" value="1"/>
</dbReference>
<dbReference type="STRING" id="571932.SAMN05421743_10766"/>
<sequence length="299" mass="33304">MNNMEQSFTTIQEARQWASLFLKEHQREPGVADWLLEHHLNMSYTQLMAYGRDPFPHEKKDSFVADIYKHTETGIPVQHLIGEAEFYGRRFDVNADVLVPRPETEELVEGVLRFIEKNGLTSEYLKVVDLGTGSGAIACTLSLELEHMDVYATDISSQALGTATHNAHQLGAKVNFYQGDFLAPVAGEAIDIIVSNPPYISHAELKELSDTVVQFDPHLALFADAEGLAAYHTIVSQIKSYHLTPMLIACEIGHLQGESVKEIIETGLPGYHAEVRSDINGKPRMVFAYSKTSVKSPDY</sequence>
<organism evidence="8 9">
    <name type="scientific">Thalassobacillus cyri</name>
    <dbReference type="NCBI Taxonomy" id="571932"/>
    <lineage>
        <taxon>Bacteria</taxon>
        <taxon>Bacillati</taxon>
        <taxon>Bacillota</taxon>
        <taxon>Bacilli</taxon>
        <taxon>Bacillales</taxon>
        <taxon>Bacillaceae</taxon>
        <taxon>Thalassobacillus</taxon>
    </lineage>
</organism>
<feature type="binding site" evidence="5">
    <location>
        <begin position="196"/>
        <end position="199"/>
    </location>
    <ligand>
        <name>substrate</name>
    </ligand>
</feature>
<dbReference type="Gene3D" id="1.10.8.10">
    <property type="entry name" value="DNA helicase RuvA subunit, C-terminal domain"/>
    <property type="match status" value="1"/>
</dbReference>
<dbReference type="HAMAP" id="MF_02126">
    <property type="entry name" value="RF_methyltr_PrmC"/>
    <property type="match status" value="1"/>
</dbReference>
<dbReference type="CDD" id="cd02440">
    <property type="entry name" value="AdoMet_MTases"/>
    <property type="match status" value="1"/>
</dbReference>
<feature type="binding site" evidence="5">
    <location>
        <position position="154"/>
    </location>
    <ligand>
        <name>S-adenosyl-L-methionine</name>
        <dbReference type="ChEBI" id="CHEBI:59789"/>
    </ligand>
</feature>
<dbReference type="Proteomes" id="UP000198584">
    <property type="component" value="Unassembled WGS sequence"/>
</dbReference>
<dbReference type="InterPro" id="IPR040758">
    <property type="entry name" value="PrmC_N"/>
</dbReference>
<keyword evidence="9" id="KW-1185">Reference proteome</keyword>
<dbReference type="AlphaFoldDB" id="A0A1H4DBW2"/>
<dbReference type="InterPro" id="IPR019874">
    <property type="entry name" value="RF_methyltr_PrmC"/>
</dbReference>
<dbReference type="PANTHER" id="PTHR18895:SF74">
    <property type="entry name" value="MTRF1L RELEASE FACTOR GLUTAMINE METHYLTRANSFERASE"/>
    <property type="match status" value="1"/>
</dbReference>
<accession>A0A1H4DBW2</accession>
<feature type="domain" description="Methyltransferase small" evidence="6">
    <location>
        <begin position="125"/>
        <end position="204"/>
    </location>
</feature>
<feature type="binding site" evidence="5">
    <location>
        <position position="181"/>
    </location>
    <ligand>
        <name>S-adenosyl-L-methionine</name>
        <dbReference type="ChEBI" id="CHEBI:59789"/>
    </ligand>
</feature>
<dbReference type="GO" id="GO:0102559">
    <property type="term" value="F:peptide chain release factor N(5)-glutamine methyltransferase activity"/>
    <property type="evidence" value="ECO:0007669"/>
    <property type="project" value="UniProtKB-EC"/>
</dbReference>
<feature type="binding site" evidence="5">
    <location>
        <position position="196"/>
    </location>
    <ligand>
        <name>S-adenosyl-L-methionine</name>
        <dbReference type="ChEBI" id="CHEBI:59789"/>
    </ligand>
</feature>
<comment type="similarity">
    <text evidence="5">Belongs to the protein N5-glutamine methyltransferase family. PrmC subfamily.</text>
</comment>
<dbReference type="NCBIfam" id="TIGR03534">
    <property type="entry name" value="RF_mod_PrmC"/>
    <property type="match status" value="1"/>
</dbReference>
<comment type="function">
    <text evidence="5">Methylates the class 1 translation termination release factors RF1/PrfA and RF2/PrfB on the glutamine residue of the universally conserved GGQ motif.</text>
</comment>
<evidence type="ECO:0000313" key="9">
    <source>
        <dbReference type="Proteomes" id="UP000198584"/>
    </source>
</evidence>
<dbReference type="EC" id="2.1.1.297" evidence="5"/>
<keyword evidence="3 5" id="KW-0949">S-adenosyl-L-methionine</keyword>
<dbReference type="InterPro" id="IPR002052">
    <property type="entry name" value="DNA_methylase_N6_adenine_CS"/>
</dbReference>
<dbReference type="Pfam" id="PF17827">
    <property type="entry name" value="PrmC_N"/>
    <property type="match status" value="1"/>
</dbReference>
<dbReference type="Gene3D" id="3.40.50.150">
    <property type="entry name" value="Vaccinia Virus protein VP39"/>
    <property type="match status" value="1"/>
</dbReference>
<name>A0A1H4DBW2_9BACI</name>
<dbReference type="Pfam" id="PF05175">
    <property type="entry name" value="MTS"/>
    <property type="match status" value="1"/>
</dbReference>
<evidence type="ECO:0000256" key="1">
    <source>
        <dbReference type="ARBA" id="ARBA00022603"/>
    </source>
</evidence>
<comment type="catalytic activity">
    <reaction evidence="4 5">
        <text>L-glutaminyl-[peptide chain release factor] + S-adenosyl-L-methionine = N(5)-methyl-L-glutaminyl-[peptide chain release factor] + S-adenosyl-L-homocysteine + H(+)</text>
        <dbReference type="Rhea" id="RHEA:42896"/>
        <dbReference type="Rhea" id="RHEA-COMP:10271"/>
        <dbReference type="Rhea" id="RHEA-COMP:10272"/>
        <dbReference type="ChEBI" id="CHEBI:15378"/>
        <dbReference type="ChEBI" id="CHEBI:30011"/>
        <dbReference type="ChEBI" id="CHEBI:57856"/>
        <dbReference type="ChEBI" id="CHEBI:59789"/>
        <dbReference type="ChEBI" id="CHEBI:61891"/>
        <dbReference type="EC" id="2.1.1.297"/>
    </reaction>
</comment>
<evidence type="ECO:0000259" key="6">
    <source>
        <dbReference type="Pfam" id="PF05175"/>
    </source>
</evidence>
<dbReference type="GO" id="GO:0032259">
    <property type="term" value="P:methylation"/>
    <property type="evidence" value="ECO:0007669"/>
    <property type="project" value="UniProtKB-KW"/>
</dbReference>
<dbReference type="EMBL" id="FNQR01000007">
    <property type="protein sequence ID" value="SEA70038.1"/>
    <property type="molecule type" value="Genomic_DNA"/>
</dbReference>
<evidence type="ECO:0000256" key="4">
    <source>
        <dbReference type="ARBA" id="ARBA00048391"/>
    </source>
</evidence>
<evidence type="ECO:0000256" key="2">
    <source>
        <dbReference type="ARBA" id="ARBA00022679"/>
    </source>
</evidence>
<keyword evidence="1 5" id="KW-0489">Methyltransferase</keyword>
<dbReference type="InterPro" id="IPR050320">
    <property type="entry name" value="N5-glutamine_MTase"/>
</dbReference>
<dbReference type="InterPro" id="IPR029063">
    <property type="entry name" value="SAM-dependent_MTases_sf"/>
</dbReference>